<dbReference type="GO" id="GO:0007274">
    <property type="term" value="P:neuromuscular synaptic transmission"/>
    <property type="evidence" value="ECO:0007669"/>
    <property type="project" value="TreeGrafter"/>
</dbReference>
<keyword evidence="5" id="KW-1185">Reference proteome</keyword>
<evidence type="ECO:0000313" key="5">
    <source>
        <dbReference type="Proteomes" id="UP000235965"/>
    </source>
</evidence>
<dbReference type="InterPro" id="IPR040325">
    <property type="entry name" value="RIMBP1/2/3"/>
</dbReference>
<dbReference type="Proteomes" id="UP000235965">
    <property type="component" value="Unassembled WGS sequence"/>
</dbReference>
<dbReference type="FunFam" id="2.30.30.40:FF:000006">
    <property type="entry name" value="RIMS-binding protein 2 isoform X1"/>
    <property type="match status" value="1"/>
</dbReference>
<dbReference type="Pfam" id="PF14604">
    <property type="entry name" value="SH3_9"/>
    <property type="match status" value="1"/>
</dbReference>
<dbReference type="InterPro" id="IPR036028">
    <property type="entry name" value="SH3-like_dom_sf"/>
</dbReference>
<accession>A0A2J7PX35</accession>
<sequence length="240" mass="26369">MQTAAGLVPQGLVPHQSTQLQHRLMPQLPATVPAILTTHYDLDTRNNFLNGNIPGMFTTFPADQLQQTGAAENKVDMLDVPGKGRCYVYIARYSYDPFQQSPNENPEAELAINAGDYLLVWGNMDEDGFFDGELLDGRRGLVPSNFIQKLVGEDLLEFHQAVVQGLRDGDDSGSTNIAHDLAQEALALMEDGYNRQRPLVPGDYSYIDLEDILEEDDEGLGEQLGEGPAAVVFFSDLVPA</sequence>
<feature type="domain" description="SH3" evidence="3">
    <location>
        <begin position="84"/>
        <end position="152"/>
    </location>
</feature>
<dbReference type="PROSITE" id="PS50002">
    <property type="entry name" value="SH3"/>
    <property type="match status" value="1"/>
</dbReference>
<dbReference type="OrthoDB" id="4158657at2759"/>
<dbReference type="PANTHER" id="PTHR14234">
    <property type="entry name" value="RIM BINDING PROTEIN-RELATED"/>
    <property type="match status" value="1"/>
</dbReference>
<name>A0A2J7PX35_9NEOP</name>
<proteinExistence type="predicted"/>
<dbReference type="Gene3D" id="2.30.30.40">
    <property type="entry name" value="SH3 Domains"/>
    <property type="match status" value="1"/>
</dbReference>
<comment type="caution">
    <text evidence="4">The sequence shown here is derived from an EMBL/GenBank/DDBJ whole genome shotgun (WGS) entry which is preliminary data.</text>
</comment>
<feature type="non-terminal residue" evidence="4">
    <location>
        <position position="240"/>
    </location>
</feature>
<dbReference type="EMBL" id="NEVH01020862">
    <property type="protein sequence ID" value="PNF20898.1"/>
    <property type="molecule type" value="Genomic_DNA"/>
</dbReference>
<evidence type="ECO:0000256" key="2">
    <source>
        <dbReference type="PROSITE-ProRule" id="PRU00192"/>
    </source>
</evidence>
<dbReference type="AlphaFoldDB" id="A0A2J7PX35"/>
<evidence type="ECO:0000259" key="3">
    <source>
        <dbReference type="PROSITE" id="PS50002"/>
    </source>
</evidence>
<dbReference type="PANTHER" id="PTHR14234:SF19">
    <property type="entry name" value="RIM-BINDING PROTEIN, ISOFORM F"/>
    <property type="match status" value="1"/>
</dbReference>
<keyword evidence="1 2" id="KW-0728">SH3 domain</keyword>
<organism evidence="4 5">
    <name type="scientific">Cryptotermes secundus</name>
    <dbReference type="NCBI Taxonomy" id="105785"/>
    <lineage>
        <taxon>Eukaryota</taxon>
        <taxon>Metazoa</taxon>
        <taxon>Ecdysozoa</taxon>
        <taxon>Arthropoda</taxon>
        <taxon>Hexapoda</taxon>
        <taxon>Insecta</taxon>
        <taxon>Pterygota</taxon>
        <taxon>Neoptera</taxon>
        <taxon>Polyneoptera</taxon>
        <taxon>Dictyoptera</taxon>
        <taxon>Blattodea</taxon>
        <taxon>Blattoidea</taxon>
        <taxon>Termitoidae</taxon>
        <taxon>Kalotermitidae</taxon>
        <taxon>Cryptotermitinae</taxon>
        <taxon>Cryptotermes</taxon>
    </lineage>
</organism>
<protein>
    <recommendedName>
        <fullName evidence="3">SH3 domain-containing protein</fullName>
    </recommendedName>
</protein>
<reference evidence="4 5" key="1">
    <citation type="submission" date="2017-12" db="EMBL/GenBank/DDBJ databases">
        <title>Hemimetabolous genomes reveal molecular basis of termite eusociality.</title>
        <authorList>
            <person name="Harrison M.C."/>
            <person name="Jongepier E."/>
            <person name="Robertson H.M."/>
            <person name="Arning N."/>
            <person name="Bitard-Feildel T."/>
            <person name="Chao H."/>
            <person name="Childers C.P."/>
            <person name="Dinh H."/>
            <person name="Doddapaneni H."/>
            <person name="Dugan S."/>
            <person name="Gowin J."/>
            <person name="Greiner C."/>
            <person name="Han Y."/>
            <person name="Hu H."/>
            <person name="Hughes D.S.T."/>
            <person name="Huylmans A.-K."/>
            <person name="Kemena C."/>
            <person name="Kremer L.P.M."/>
            <person name="Lee S.L."/>
            <person name="Lopez-Ezquerra A."/>
            <person name="Mallet L."/>
            <person name="Monroy-Kuhn J.M."/>
            <person name="Moser A."/>
            <person name="Murali S.C."/>
            <person name="Muzny D.M."/>
            <person name="Otani S."/>
            <person name="Piulachs M.-D."/>
            <person name="Poelchau M."/>
            <person name="Qu J."/>
            <person name="Schaub F."/>
            <person name="Wada-Katsumata A."/>
            <person name="Worley K.C."/>
            <person name="Xie Q."/>
            <person name="Ylla G."/>
            <person name="Poulsen M."/>
            <person name="Gibbs R.A."/>
            <person name="Schal C."/>
            <person name="Richards S."/>
            <person name="Belles X."/>
            <person name="Korb J."/>
            <person name="Bornberg-Bauer E."/>
        </authorList>
    </citation>
    <scope>NUCLEOTIDE SEQUENCE [LARGE SCALE GENOMIC DNA]</scope>
    <source>
        <tissue evidence="4">Whole body</tissue>
    </source>
</reference>
<evidence type="ECO:0000256" key="1">
    <source>
        <dbReference type="ARBA" id="ARBA00022443"/>
    </source>
</evidence>
<dbReference type="SMART" id="SM00326">
    <property type="entry name" value="SH3"/>
    <property type="match status" value="1"/>
</dbReference>
<dbReference type="GO" id="GO:0045202">
    <property type="term" value="C:synapse"/>
    <property type="evidence" value="ECO:0007669"/>
    <property type="project" value="GOC"/>
</dbReference>
<dbReference type="CDD" id="cd12014">
    <property type="entry name" value="SH3_RIM-BP_1"/>
    <property type="match status" value="1"/>
</dbReference>
<dbReference type="InterPro" id="IPR001452">
    <property type="entry name" value="SH3_domain"/>
</dbReference>
<evidence type="ECO:0000313" key="4">
    <source>
        <dbReference type="EMBL" id="PNF20898.1"/>
    </source>
</evidence>
<dbReference type="SUPFAM" id="SSF50044">
    <property type="entry name" value="SH3-domain"/>
    <property type="match status" value="1"/>
</dbReference>
<gene>
    <name evidence="4" type="ORF">B7P43_G11184</name>
</gene>